<gene>
    <name evidence="1" type="ORF">SI8410_08011199</name>
</gene>
<dbReference type="Proteomes" id="UP000663760">
    <property type="component" value="Chromosome 8"/>
</dbReference>
<keyword evidence="2" id="KW-1185">Reference proteome</keyword>
<reference evidence="1" key="1">
    <citation type="submission" date="2020-02" db="EMBL/GenBank/DDBJ databases">
        <authorList>
            <person name="Scholz U."/>
            <person name="Mascher M."/>
            <person name="Fiebig A."/>
        </authorList>
    </citation>
    <scope>NUCLEOTIDE SEQUENCE</scope>
</reference>
<proteinExistence type="predicted"/>
<protein>
    <submittedName>
        <fullName evidence="1">Uncharacterized protein</fullName>
    </submittedName>
</protein>
<evidence type="ECO:0000313" key="2">
    <source>
        <dbReference type="Proteomes" id="UP000663760"/>
    </source>
</evidence>
<evidence type="ECO:0000313" key="1">
    <source>
        <dbReference type="EMBL" id="CAA7400521.1"/>
    </source>
</evidence>
<organism evidence="1 2">
    <name type="scientific">Spirodela intermedia</name>
    <name type="common">Intermediate duckweed</name>
    <dbReference type="NCBI Taxonomy" id="51605"/>
    <lineage>
        <taxon>Eukaryota</taxon>
        <taxon>Viridiplantae</taxon>
        <taxon>Streptophyta</taxon>
        <taxon>Embryophyta</taxon>
        <taxon>Tracheophyta</taxon>
        <taxon>Spermatophyta</taxon>
        <taxon>Magnoliopsida</taxon>
        <taxon>Liliopsida</taxon>
        <taxon>Araceae</taxon>
        <taxon>Lemnoideae</taxon>
        <taxon>Spirodela</taxon>
    </lineage>
</organism>
<sequence>MTPFQIVYGRIPPTLIYFTGKPTVPDGLEQQLQEWEEVLTQLRENLECTQARMKQFANCKQRKLEFQVGEWVYLHLQPCH</sequence>
<dbReference type="EMBL" id="LR746271">
    <property type="protein sequence ID" value="CAA7400521.1"/>
    <property type="molecule type" value="Genomic_DNA"/>
</dbReference>
<dbReference type="AlphaFoldDB" id="A0A7I8KSA3"/>
<name>A0A7I8KSA3_SPIIN</name>
<dbReference type="OrthoDB" id="5554229at2759"/>
<accession>A0A7I8KSA3</accession>